<name>A0A9X3YKF9_9GAMM</name>
<accession>A0A9X3YKF9</accession>
<keyword evidence="1 2" id="KW-0597">Phosphoprotein</keyword>
<evidence type="ECO:0000259" key="3">
    <source>
        <dbReference type="PROSITE" id="PS50110"/>
    </source>
</evidence>
<comment type="caution">
    <text evidence="4">The sequence shown here is derived from an EMBL/GenBank/DDBJ whole genome shotgun (WGS) entry which is preliminary data.</text>
</comment>
<dbReference type="InterPro" id="IPR011006">
    <property type="entry name" value="CheY-like_superfamily"/>
</dbReference>
<evidence type="ECO:0000313" key="5">
    <source>
        <dbReference type="Proteomes" id="UP001139971"/>
    </source>
</evidence>
<dbReference type="Pfam" id="PF00072">
    <property type="entry name" value="Response_reg"/>
    <property type="match status" value="1"/>
</dbReference>
<dbReference type="EMBL" id="JAOVZO020000014">
    <property type="protein sequence ID" value="MDC8012835.1"/>
    <property type="molecule type" value="Genomic_DNA"/>
</dbReference>
<proteinExistence type="predicted"/>
<dbReference type="Proteomes" id="UP001139971">
    <property type="component" value="Unassembled WGS sequence"/>
</dbReference>
<dbReference type="InterPro" id="IPR050595">
    <property type="entry name" value="Bact_response_regulator"/>
</dbReference>
<dbReference type="InterPro" id="IPR001789">
    <property type="entry name" value="Sig_transdc_resp-reg_receiver"/>
</dbReference>
<keyword evidence="5" id="KW-1185">Reference proteome</keyword>
<dbReference type="SMART" id="SM00448">
    <property type="entry name" value="REC"/>
    <property type="match status" value="1"/>
</dbReference>
<dbReference type="AlphaFoldDB" id="A0A9X3YKF9"/>
<gene>
    <name evidence="4" type="ORF">OD750_009790</name>
</gene>
<protein>
    <submittedName>
        <fullName evidence="4">Response regulator</fullName>
    </submittedName>
</protein>
<dbReference type="PANTHER" id="PTHR44591">
    <property type="entry name" value="STRESS RESPONSE REGULATOR PROTEIN 1"/>
    <property type="match status" value="1"/>
</dbReference>
<feature type="domain" description="Response regulatory" evidence="3">
    <location>
        <begin position="3"/>
        <end position="126"/>
    </location>
</feature>
<sequence length="179" mass="20011">MFRILLVDDEPNVINALKRSLARIPLEDLDGEPLDIVGYSSPLDALATATCRRYDLVICDYRMPFLTGIEFLSRFIEKQPDVARMILSGCADRTIVVEALNGTQISRFIDKPWGEHNLRQSVVALLHQQARRNGTSAGDDSAAPGSDRLELDELEFDCPGITHVERDEHGAILLSFDEE</sequence>
<dbReference type="Gene3D" id="3.40.50.2300">
    <property type="match status" value="1"/>
</dbReference>
<dbReference type="PANTHER" id="PTHR44591:SF19">
    <property type="entry name" value="TWO-COMPONENT RESPONSE REGULATOR-RELATED"/>
    <property type="match status" value="1"/>
</dbReference>
<evidence type="ECO:0000313" key="4">
    <source>
        <dbReference type="EMBL" id="MDC8012835.1"/>
    </source>
</evidence>
<evidence type="ECO:0000256" key="2">
    <source>
        <dbReference type="PROSITE-ProRule" id="PRU00169"/>
    </source>
</evidence>
<dbReference type="GO" id="GO:0000160">
    <property type="term" value="P:phosphorelay signal transduction system"/>
    <property type="evidence" value="ECO:0007669"/>
    <property type="project" value="InterPro"/>
</dbReference>
<reference evidence="4" key="1">
    <citation type="submission" date="2023-02" db="EMBL/GenBank/DDBJ databases">
        <title>Tahibacter soli sp. nov. isolated from soil.</title>
        <authorList>
            <person name="Baek J.H."/>
            <person name="Lee J.K."/>
            <person name="Choi D.G."/>
            <person name="Jeon C.O."/>
        </authorList>
    </citation>
    <scope>NUCLEOTIDE SEQUENCE</scope>
    <source>
        <strain evidence="4">BL</strain>
    </source>
</reference>
<feature type="modified residue" description="4-aspartylphosphate" evidence="2">
    <location>
        <position position="60"/>
    </location>
</feature>
<evidence type="ECO:0000256" key="1">
    <source>
        <dbReference type="ARBA" id="ARBA00022553"/>
    </source>
</evidence>
<dbReference type="SUPFAM" id="SSF52172">
    <property type="entry name" value="CheY-like"/>
    <property type="match status" value="1"/>
</dbReference>
<dbReference type="RefSeq" id="WP_263545253.1">
    <property type="nucleotide sequence ID" value="NZ_JAOVZO020000014.1"/>
</dbReference>
<dbReference type="PROSITE" id="PS50110">
    <property type="entry name" value="RESPONSE_REGULATORY"/>
    <property type="match status" value="1"/>
</dbReference>
<organism evidence="4 5">
    <name type="scientific">Tahibacter soli</name>
    <dbReference type="NCBI Taxonomy" id="2983605"/>
    <lineage>
        <taxon>Bacteria</taxon>
        <taxon>Pseudomonadati</taxon>
        <taxon>Pseudomonadota</taxon>
        <taxon>Gammaproteobacteria</taxon>
        <taxon>Lysobacterales</taxon>
        <taxon>Rhodanobacteraceae</taxon>
        <taxon>Tahibacter</taxon>
    </lineage>
</organism>